<proteinExistence type="predicted"/>
<dbReference type="Proteomes" id="UP000240996">
    <property type="component" value="Unassembled WGS sequence"/>
</dbReference>
<protein>
    <submittedName>
        <fullName evidence="1">Photoactive yellow protein</fullName>
    </submittedName>
</protein>
<dbReference type="EMBL" id="PZZN01000001">
    <property type="protein sequence ID" value="PTM47303.1"/>
    <property type="molecule type" value="Genomic_DNA"/>
</dbReference>
<reference evidence="1 2" key="1">
    <citation type="submission" date="2018-04" db="EMBL/GenBank/DDBJ databases">
        <title>Genomic Encyclopedia of Type Strains, Phase III (KMG-III): the genomes of soil and plant-associated and newly described type strains.</title>
        <authorList>
            <person name="Whitman W."/>
        </authorList>
    </citation>
    <scope>NUCLEOTIDE SEQUENCE [LARGE SCALE GENOMIC DNA]</scope>
    <source>
        <strain evidence="1 2">NW12</strain>
    </source>
</reference>
<organism evidence="1 2">
    <name type="scientific">Sphingomonas aerolata</name>
    <dbReference type="NCBI Taxonomy" id="185951"/>
    <lineage>
        <taxon>Bacteria</taxon>
        <taxon>Pseudomonadati</taxon>
        <taxon>Pseudomonadota</taxon>
        <taxon>Alphaproteobacteria</taxon>
        <taxon>Sphingomonadales</taxon>
        <taxon>Sphingomonadaceae</taxon>
        <taxon>Sphingomonas</taxon>
    </lineage>
</organism>
<sequence>MVDPRELPDFNEPQLAMAIEALPSETVDALPYGAIRIGDDGKVEYYSAAERRLSGSGNHDRLGLDFFSRIAPCMDNPDFRGRVERARVSGMLDLEFSHVGDFEDRDRELTVRIQSASTGGYWIFMRRD</sequence>
<dbReference type="SUPFAM" id="SSF55785">
    <property type="entry name" value="PYP-like sensor domain (PAS domain)"/>
    <property type="match status" value="1"/>
</dbReference>
<name>A0A2T4YU07_9SPHN</name>
<evidence type="ECO:0000313" key="1">
    <source>
        <dbReference type="EMBL" id="PTM47303.1"/>
    </source>
</evidence>
<dbReference type="Gene3D" id="3.30.450.20">
    <property type="entry name" value="PAS domain"/>
    <property type="match status" value="1"/>
</dbReference>
<dbReference type="InterPro" id="IPR035965">
    <property type="entry name" value="PAS-like_dom_sf"/>
</dbReference>
<evidence type="ECO:0000313" key="2">
    <source>
        <dbReference type="Proteomes" id="UP000240996"/>
    </source>
</evidence>
<comment type="caution">
    <text evidence="1">The sequence shown here is derived from an EMBL/GenBank/DDBJ whole genome shotgun (WGS) entry which is preliminary data.</text>
</comment>
<dbReference type="AlphaFoldDB" id="A0A2T4YU07"/>
<keyword evidence="2" id="KW-1185">Reference proteome</keyword>
<accession>A0A2T4YU07</accession>
<gene>
    <name evidence="1" type="ORF">C8J24_0695</name>
</gene>